<feature type="transmembrane region" description="Helical" evidence="1">
    <location>
        <begin position="7"/>
        <end position="27"/>
    </location>
</feature>
<dbReference type="Pfam" id="PF09933">
    <property type="entry name" value="DUF2165"/>
    <property type="match status" value="1"/>
</dbReference>
<dbReference type="EMBL" id="OY288114">
    <property type="protein sequence ID" value="CAJ0864723.1"/>
    <property type="molecule type" value="Genomic_DNA"/>
</dbReference>
<protein>
    <recommendedName>
        <fullName evidence="3">Small integral membrane protein</fullName>
    </recommendedName>
</protein>
<evidence type="ECO:0000313" key="2">
    <source>
        <dbReference type="EMBL" id="CAJ0864723.1"/>
    </source>
</evidence>
<name>A0AA48RCZ5_9ZZZZ</name>
<proteinExistence type="predicted"/>
<feature type="transmembrane region" description="Helical" evidence="1">
    <location>
        <begin position="99"/>
        <end position="120"/>
    </location>
</feature>
<keyword evidence="1" id="KW-0812">Transmembrane</keyword>
<organism evidence="2">
    <name type="scientific">freshwater sediment metagenome</name>
    <dbReference type="NCBI Taxonomy" id="556182"/>
    <lineage>
        <taxon>unclassified sequences</taxon>
        <taxon>metagenomes</taxon>
        <taxon>ecological metagenomes</taxon>
    </lineage>
</organism>
<evidence type="ECO:0000256" key="1">
    <source>
        <dbReference type="SAM" id="Phobius"/>
    </source>
</evidence>
<feature type="transmembrane region" description="Helical" evidence="1">
    <location>
        <begin position="63"/>
        <end position="87"/>
    </location>
</feature>
<reference evidence="2" key="1">
    <citation type="submission" date="2023-07" db="EMBL/GenBank/DDBJ databases">
        <authorList>
            <person name="Pelsma A.J. K."/>
        </authorList>
    </citation>
    <scope>NUCLEOTIDE SEQUENCE</scope>
</reference>
<gene>
    <name evidence="2" type="ORF">AMST5_01701</name>
</gene>
<feature type="transmembrane region" description="Helical" evidence="1">
    <location>
        <begin position="140"/>
        <end position="157"/>
    </location>
</feature>
<keyword evidence="1" id="KW-0472">Membrane</keyword>
<accession>A0AA48RCZ5</accession>
<evidence type="ECO:0008006" key="3">
    <source>
        <dbReference type="Google" id="ProtNLM"/>
    </source>
</evidence>
<dbReference type="InterPro" id="IPR018681">
    <property type="entry name" value="DUF2165_transmembrane"/>
</dbReference>
<dbReference type="AlphaFoldDB" id="A0AA48RCZ5"/>
<sequence length="161" mass="17654">MISRIAKIAVVLCVGAIMLLVAIGNIFDYAVNYDVVQHVLAMDTVPETPLKWRAITSPWLHQAFYIVIIATESAASALSLYGGFLLWRERAGDARSFNAAKGAAIAGVALAFVLYVFGFMGVGGEWFLMWRSETYNLQESAAHFISFLGPSLIFVSIRDVD</sequence>
<keyword evidence="1" id="KW-1133">Transmembrane helix</keyword>